<dbReference type="Gene3D" id="3.30.540.10">
    <property type="entry name" value="Fructose-1,6-Bisphosphatase, subunit A, domain 1"/>
    <property type="match status" value="1"/>
</dbReference>
<dbReference type="PRINTS" id="PR00377">
    <property type="entry name" value="IMPHPHTASES"/>
</dbReference>
<keyword evidence="2 4" id="KW-0479">Metal-binding</keyword>
<feature type="region of interest" description="Disordered" evidence="5">
    <location>
        <begin position="1"/>
        <end position="41"/>
    </location>
</feature>
<evidence type="ECO:0000256" key="3">
    <source>
        <dbReference type="ARBA" id="ARBA00022842"/>
    </source>
</evidence>
<dbReference type="CDD" id="cd01638">
    <property type="entry name" value="CysQ"/>
    <property type="match status" value="1"/>
</dbReference>
<dbReference type="GO" id="GO:0046854">
    <property type="term" value="P:phosphatidylinositol phosphate biosynthetic process"/>
    <property type="evidence" value="ECO:0007669"/>
    <property type="project" value="InterPro"/>
</dbReference>
<evidence type="ECO:0000313" key="7">
    <source>
        <dbReference type="Proteomes" id="UP000271227"/>
    </source>
</evidence>
<evidence type="ECO:0000256" key="2">
    <source>
        <dbReference type="ARBA" id="ARBA00022723"/>
    </source>
</evidence>
<dbReference type="InterPro" id="IPR020550">
    <property type="entry name" value="Inositol_monophosphatase_CS"/>
</dbReference>
<dbReference type="InterPro" id="IPR000760">
    <property type="entry name" value="Inositol_monophosphatase-like"/>
</dbReference>
<feature type="binding site" evidence="4">
    <location>
        <position position="111"/>
    </location>
    <ligand>
        <name>Mg(2+)</name>
        <dbReference type="ChEBI" id="CHEBI:18420"/>
        <label>1</label>
        <note>catalytic</note>
    </ligand>
</feature>
<proteinExistence type="inferred from homology"/>
<feature type="binding site" evidence="4">
    <location>
        <position position="252"/>
    </location>
    <ligand>
        <name>Mg(2+)</name>
        <dbReference type="ChEBI" id="CHEBI:18420"/>
        <label>1</label>
        <note>catalytic</note>
    </ligand>
</feature>
<dbReference type="PANTHER" id="PTHR20854">
    <property type="entry name" value="INOSITOL MONOPHOSPHATASE"/>
    <property type="match status" value="1"/>
</dbReference>
<evidence type="ECO:0000313" key="6">
    <source>
        <dbReference type="EMBL" id="RMB08034.1"/>
    </source>
</evidence>
<feature type="binding site" evidence="4">
    <location>
        <position position="129"/>
    </location>
    <ligand>
        <name>Mg(2+)</name>
        <dbReference type="ChEBI" id="CHEBI:18420"/>
        <label>1</label>
        <note>catalytic</note>
    </ligand>
</feature>
<sequence>MNTTDMPERRAAPDSPDNMGDRTDDHTDNHTGTHDTKIAGAEFCPPLDRDAALAERAVRKGADLAMEYFRKHIRYWDKGHNDPVSEADVAVDHYLRHALMDARPGYGWLSEETRDSDRRLACGRVWVVDPIDGTRAFLEGRDDWGVSVALVEMGVPQVAAFYAPARDAFYMAVAGQGATKNGESIHVSDQADLAHARMMGDPDAFRSSRLWPEPWPETMTAEPANSIALRLCQIADSQYDCCVTLRPKNDWDMAAADLILREAGGRVTTGDKAPLIYNRAKPLHRHIVAGTPGLMPGMMQRVVPALNIWRNRAA</sequence>
<dbReference type="EMBL" id="REFR01000011">
    <property type="protein sequence ID" value="RMB08034.1"/>
    <property type="molecule type" value="Genomic_DNA"/>
</dbReference>
<feature type="compositionally biased region" description="Basic and acidic residues" evidence="5">
    <location>
        <begin position="19"/>
        <end position="37"/>
    </location>
</feature>
<dbReference type="GO" id="GO:0007165">
    <property type="term" value="P:signal transduction"/>
    <property type="evidence" value="ECO:0007669"/>
    <property type="project" value="TreeGrafter"/>
</dbReference>
<dbReference type="SUPFAM" id="SSF56655">
    <property type="entry name" value="Carbohydrate phosphatase"/>
    <property type="match status" value="1"/>
</dbReference>
<feature type="compositionally biased region" description="Basic and acidic residues" evidence="5">
    <location>
        <begin position="1"/>
        <end position="12"/>
    </location>
</feature>
<comment type="similarity">
    <text evidence="1">Belongs to the inositol monophosphatase superfamily.</text>
</comment>
<accession>A0A3M0CDY1</accession>
<dbReference type="AlphaFoldDB" id="A0A3M0CDY1"/>
<comment type="caution">
    <text evidence="6">The sequence shown here is derived from an EMBL/GenBank/DDBJ whole genome shotgun (WGS) entry which is preliminary data.</text>
</comment>
<dbReference type="GO" id="GO:0046872">
    <property type="term" value="F:metal ion binding"/>
    <property type="evidence" value="ECO:0007669"/>
    <property type="project" value="UniProtKB-KW"/>
</dbReference>
<keyword evidence="7" id="KW-1185">Reference proteome</keyword>
<dbReference type="PROSITE" id="PS00630">
    <property type="entry name" value="IMP_2"/>
    <property type="match status" value="1"/>
</dbReference>
<reference evidence="6 7" key="1">
    <citation type="submission" date="2018-10" db="EMBL/GenBank/DDBJ databases">
        <title>Genomic Encyclopedia of Archaeal and Bacterial Type Strains, Phase II (KMG-II): from individual species to whole genera.</title>
        <authorList>
            <person name="Goeker M."/>
        </authorList>
    </citation>
    <scope>NUCLEOTIDE SEQUENCE [LARGE SCALE GENOMIC DNA]</scope>
    <source>
        <strain evidence="6 7">DSM 25217</strain>
    </source>
</reference>
<keyword evidence="3 4" id="KW-0460">Magnesium</keyword>
<dbReference type="Proteomes" id="UP000271227">
    <property type="component" value="Unassembled WGS sequence"/>
</dbReference>
<dbReference type="InParanoid" id="A0A3M0CDY1"/>
<name>A0A3M0CDY1_9PROT</name>
<organism evidence="6 7">
    <name type="scientific">Eilatimonas milleporae</name>
    <dbReference type="NCBI Taxonomy" id="911205"/>
    <lineage>
        <taxon>Bacteria</taxon>
        <taxon>Pseudomonadati</taxon>
        <taxon>Pseudomonadota</taxon>
        <taxon>Alphaproteobacteria</taxon>
        <taxon>Kordiimonadales</taxon>
        <taxon>Kordiimonadaceae</taxon>
        <taxon>Eilatimonas</taxon>
    </lineage>
</organism>
<evidence type="ECO:0000256" key="1">
    <source>
        <dbReference type="ARBA" id="ARBA00009759"/>
    </source>
</evidence>
<dbReference type="GO" id="GO:0008934">
    <property type="term" value="F:inositol monophosphate 1-phosphatase activity"/>
    <property type="evidence" value="ECO:0007669"/>
    <property type="project" value="TreeGrafter"/>
</dbReference>
<dbReference type="Gene3D" id="3.40.190.80">
    <property type="match status" value="1"/>
</dbReference>
<evidence type="ECO:0000256" key="4">
    <source>
        <dbReference type="PIRSR" id="PIRSR600760-2"/>
    </source>
</evidence>
<gene>
    <name evidence="6" type="ORF">BXY39_2129</name>
</gene>
<protein>
    <submittedName>
        <fullName evidence="6">3'(2'),5'-bisphosphate nucleotidase</fullName>
    </submittedName>
</protein>
<dbReference type="PANTHER" id="PTHR20854:SF4">
    <property type="entry name" value="INOSITOL-1-MONOPHOSPHATASE-RELATED"/>
    <property type="match status" value="1"/>
</dbReference>
<evidence type="ECO:0000256" key="5">
    <source>
        <dbReference type="SAM" id="MobiDB-lite"/>
    </source>
</evidence>
<feature type="binding site" evidence="4">
    <location>
        <position position="131"/>
    </location>
    <ligand>
        <name>Mg(2+)</name>
        <dbReference type="ChEBI" id="CHEBI:18420"/>
        <label>1</label>
        <note>catalytic</note>
    </ligand>
</feature>
<dbReference type="OrthoDB" id="9785695at2"/>
<feature type="binding site" evidence="4">
    <location>
        <position position="132"/>
    </location>
    <ligand>
        <name>Mg(2+)</name>
        <dbReference type="ChEBI" id="CHEBI:18420"/>
        <label>1</label>
        <note>catalytic</note>
    </ligand>
</feature>
<comment type="cofactor">
    <cofactor evidence="4">
        <name>Mg(2+)</name>
        <dbReference type="ChEBI" id="CHEBI:18420"/>
    </cofactor>
</comment>
<dbReference type="Pfam" id="PF00459">
    <property type="entry name" value="Inositol_P"/>
    <property type="match status" value="1"/>
</dbReference>
<dbReference type="GO" id="GO:0006020">
    <property type="term" value="P:inositol metabolic process"/>
    <property type="evidence" value="ECO:0007669"/>
    <property type="project" value="TreeGrafter"/>
</dbReference>